<evidence type="ECO:0000313" key="1">
    <source>
        <dbReference type="EMBL" id="ETW92465.1"/>
    </source>
</evidence>
<sequence>MATTNSASTIPGSVYERYSRSEVLELLEMEEQMLQDSDDELELDLGSGDEM</sequence>
<dbReference type="Proteomes" id="UP000019140">
    <property type="component" value="Unassembled WGS sequence"/>
</dbReference>
<name>W4L465_9BACT</name>
<reference evidence="1 2" key="1">
    <citation type="journal article" date="2014" name="Nature">
        <title>An environmental bacterial taxon with a large and distinct metabolic repertoire.</title>
        <authorList>
            <person name="Wilson M.C."/>
            <person name="Mori T."/>
            <person name="Ruckert C."/>
            <person name="Uria A.R."/>
            <person name="Helf M.J."/>
            <person name="Takada K."/>
            <person name="Gernert C."/>
            <person name="Steffens U.A."/>
            <person name="Heycke N."/>
            <person name="Schmitt S."/>
            <person name="Rinke C."/>
            <person name="Helfrich E.J."/>
            <person name="Brachmann A.O."/>
            <person name="Gurgui C."/>
            <person name="Wakimoto T."/>
            <person name="Kracht M."/>
            <person name="Crusemann M."/>
            <person name="Hentschel U."/>
            <person name="Abe I."/>
            <person name="Matsunaga S."/>
            <person name="Kalinowski J."/>
            <person name="Takeyama H."/>
            <person name="Piel J."/>
        </authorList>
    </citation>
    <scope>NUCLEOTIDE SEQUENCE [LARGE SCALE GENOMIC DNA]</scope>
    <source>
        <strain evidence="2">TSY2</strain>
    </source>
</reference>
<accession>W4L465</accession>
<organism evidence="1 2">
    <name type="scientific">Candidatus Entotheonella gemina</name>
    <dbReference type="NCBI Taxonomy" id="1429439"/>
    <lineage>
        <taxon>Bacteria</taxon>
        <taxon>Pseudomonadati</taxon>
        <taxon>Nitrospinota/Tectimicrobiota group</taxon>
        <taxon>Candidatus Tectimicrobiota</taxon>
        <taxon>Candidatus Entotheonellia</taxon>
        <taxon>Candidatus Entotheonellales</taxon>
        <taxon>Candidatus Entotheonellaceae</taxon>
        <taxon>Candidatus Entotheonella</taxon>
    </lineage>
</organism>
<comment type="caution">
    <text evidence="1">The sequence shown here is derived from an EMBL/GenBank/DDBJ whole genome shotgun (WGS) entry which is preliminary data.</text>
</comment>
<proteinExistence type="predicted"/>
<keyword evidence="2" id="KW-1185">Reference proteome</keyword>
<dbReference type="AlphaFoldDB" id="W4L465"/>
<dbReference type="HOGENOM" id="CLU_3096844_0_0_7"/>
<gene>
    <name evidence="1" type="ORF">ETSY2_53350</name>
</gene>
<dbReference type="EMBL" id="AZHX01002896">
    <property type="protein sequence ID" value="ETW92465.1"/>
    <property type="molecule type" value="Genomic_DNA"/>
</dbReference>
<evidence type="ECO:0000313" key="2">
    <source>
        <dbReference type="Proteomes" id="UP000019140"/>
    </source>
</evidence>
<protein>
    <submittedName>
        <fullName evidence="1">Uncharacterized protein</fullName>
    </submittedName>
</protein>